<keyword evidence="5 7" id="KW-1133">Transmembrane helix</keyword>
<evidence type="ECO:0000313" key="10">
    <source>
        <dbReference type="Proteomes" id="UP000653578"/>
    </source>
</evidence>
<evidence type="ECO:0000256" key="1">
    <source>
        <dbReference type="ARBA" id="ARBA00004651"/>
    </source>
</evidence>
<dbReference type="InterPro" id="IPR000515">
    <property type="entry name" value="MetI-like"/>
</dbReference>
<feature type="transmembrane region" description="Helical" evidence="7">
    <location>
        <begin position="181"/>
        <end position="203"/>
    </location>
</feature>
<gene>
    <name evidence="9" type="ORF">GC096_00835</name>
</gene>
<evidence type="ECO:0000256" key="3">
    <source>
        <dbReference type="ARBA" id="ARBA00022475"/>
    </source>
</evidence>
<feature type="transmembrane region" description="Helical" evidence="7">
    <location>
        <begin position="12"/>
        <end position="34"/>
    </location>
</feature>
<evidence type="ECO:0000256" key="7">
    <source>
        <dbReference type="RuleBase" id="RU363032"/>
    </source>
</evidence>
<reference evidence="9 10" key="1">
    <citation type="submission" date="2019-10" db="EMBL/GenBank/DDBJ databases">
        <title>Description of Paenibacillus humi sp. nov.</title>
        <authorList>
            <person name="Carlier A."/>
            <person name="Qi S."/>
        </authorList>
    </citation>
    <scope>NUCLEOTIDE SEQUENCE [LARGE SCALE GENOMIC DNA]</scope>
    <source>
        <strain evidence="9 10">LMG 31461</strain>
    </source>
</reference>
<dbReference type="PANTHER" id="PTHR43744">
    <property type="entry name" value="ABC TRANSPORTER PERMEASE PROTEIN MG189-RELATED-RELATED"/>
    <property type="match status" value="1"/>
</dbReference>
<dbReference type="Pfam" id="PF00528">
    <property type="entry name" value="BPD_transp_1"/>
    <property type="match status" value="1"/>
</dbReference>
<feature type="transmembrane region" description="Helical" evidence="7">
    <location>
        <begin position="139"/>
        <end position="160"/>
    </location>
</feature>
<keyword evidence="2 7" id="KW-0813">Transport</keyword>
<comment type="similarity">
    <text evidence="7">Belongs to the binding-protein-dependent transport system permease family.</text>
</comment>
<evidence type="ECO:0000313" key="9">
    <source>
        <dbReference type="EMBL" id="NOU62589.1"/>
    </source>
</evidence>
<proteinExistence type="inferred from homology"/>
<feature type="domain" description="ABC transmembrane type-1" evidence="8">
    <location>
        <begin position="73"/>
        <end position="272"/>
    </location>
</feature>
<feature type="transmembrane region" description="Helical" evidence="7">
    <location>
        <begin position="108"/>
        <end position="127"/>
    </location>
</feature>
<dbReference type="InterPro" id="IPR035906">
    <property type="entry name" value="MetI-like_sf"/>
</dbReference>
<comment type="subcellular location">
    <subcellularLocation>
        <location evidence="1 7">Cell membrane</location>
        <topology evidence="1 7">Multi-pass membrane protein</topology>
    </subcellularLocation>
</comment>
<evidence type="ECO:0000256" key="5">
    <source>
        <dbReference type="ARBA" id="ARBA00022989"/>
    </source>
</evidence>
<evidence type="ECO:0000259" key="8">
    <source>
        <dbReference type="PROSITE" id="PS50928"/>
    </source>
</evidence>
<dbReference type="Gene3D" id="1.10.3720.10">
    <property type="entry name" value="MetI-like"/>
    <property type="match status" value="1"/>
</dbReference>
<name>A0ABX1X2P7_9BACL</name>
<protein>
    <submittedName>
        <fullName evidence="9">ABC transporter permease subunit</fullName>
    </submittedName>
</protein>
<dbReference type="SUPFAM" id="SSF161098">
    <property type="entry name" value="MetI-like"/>
    <property type="match status" value="1"/>
</dbReference>
<dbReference type="PANTHER" id="PTHR43744:SF9">
    <property type="entry name" value="POLYGALACTURONAN_RHAMNOGALACTURONAN TRANSPORT SYSTEM PERMEASE PROTEIN YTCP"/>
    <property type="match status" value="1"/>
</dbReference>
<dbReference type="RefSeq" id="WP_171628406.1">
    <property type="nucleotide sequence ID" value="NZ_WHNY01000004.1"/>
</dbReference>
<organism evidence="9 10">
    <name type="scientific">Paenibacillus plantarum</name>
    <dbReference type="NCBI Taxonomy" id="2654975"/>
    <lineage>
        <taxon>Bacteria</taxon>
        <taxon>Bacillati</taxon>
        <taxon>Bacillota</taxon>
        <taxon>Bacilli</taxon>
        <taxon>Bacillales</taxon>
        <taxon>Paenibacillaceae</taxon>
        <taxon>Paenibacillus</taxon>
    </lineage>
</organism>
<evidence type="ECO:0000256" key="4">
    <source>
        <dbReference type="ARBA" id="ARBA00022692"/>
    </source>
</evidence>
<comment type="caution">
    <text evidence="9">The sequence shown here is derived from an EMBL/GenBank/DDBJ whole genome shotgun (WGS) entry which is preliminary data.</text>
</comment>
<evidence type="ECO:0000256" key="2">
    <source>
        <dbReference type="ARBA" id="ARBA00022448"/>
    </source>
</evidence>
<keyword evidence="4 7" id="KW-0812">Transmembrane</keyword>
<dbReference type="PROSITE" id="PS50928">
    <property type="entry name" value="ABC_TM1"/>
    <property type="match status" value="1"/>
</dbReference>
<dbReference type="EMBL" id="WHNY01000004">
    <property type="protein sequence ID" value="NOU62589.1"/>
    <property type="molecule type" value="Genomic_DNA"/>
</dbReference>
<dbReference type="Proteomes" id="UP000653578">
    <property type="component" value="Unassembled WGS sequence"/>
</dbReference>
<keyword evidence="10" id="KW-1185">Reference proteome</keyword>
<feature type="transmembrane region" description="Helical" evidence="7">
    <location>
        <begin position="77"/>
        <end position="96"/>
    </location>
</feature>
<feature type="transmembrane region" description="Helical" evidence="7">
    <location>
        <begin position="254"/>
        <end position="273"/>
    </location>
</feature>
<evidence type="ECO:0000256" key="6">
    <source>
        <dbReference type="ARBA" id="ARBA00023136"/>
    </source>
</evidence>
<keyword evidence="6 7" id="KW-0472">Membrane</keyword>
<dbReference type="CDD" id="cd06261">
    <property type="entry name" value="TM_PBP2"/>
    <property type="match status" value="1"/>
</dbReference>
<keyword evidence="3" id="KW-1003">Cell membrane</keyword>
<sequence length="288" mass="32276">MIYSKGEKVFGWLNYICLSLLGLSMLLPFIHLLAKALSDESYVLAHEITFWPKEMHFDSFAYVLNNQQFIKTFGNSVFITIVGTLLSLLITMLAAYPLSKVGFPGRRFILFLYVLTMFFSGGIIPTYLVVKGIGMTNTIWSMIIPTLVAPFNLILMRSFFMGIPDALDESAKIDGASNTRILFSIYVPLSMSSIATISMFYAVGYWNNFFSAMLYITDRNLMPLQVYLMSIIQDENNVSMSNVEALMNSAPESIRAATIIAAVVPILLIYPFLQKYFVKGALVGAVKE</sequence>
<accession>A0ABX1X2P7</accession>